<feature type="domain" description="RlpA-like protein double-psi beta-barrel" evidence="3">
    <location>
        <begin position="30"/>
        <end position="106"/>
    </location>
</feature>
<dbReference type="OrthoDB" id="406505at2759"/>
<dbReference type="STRING" id="857340.A0A086ST69"/>
<dbReference type="HOGENOM" id="CLU_047639_6_0_1"/>
<evidence type="ECO:0000256" key="2">
    <source>
        <dbReference type="SAM" id="SignalP"/>
    </source>
</evidence>
<dbReference type="AlphaFoldDB" id="A0A086ST69"/>
<dbReference type="Proteomes" id="UP000029964">
    <property type="component" value="Unassembled WGS sequence"/>
</dbReference>
<feature type="signal peptide" evidence="2">
    <location>
        <begin position="1"/>
        <end position="18"/>
    </location>
</feature>
<name>A0A086ST69_HAPC1</name>
<dbReference type="CDD" id="cd22191">
    <property type="entry name" value="DPBB_RlpA_EXP_N-like"/>
    <property type="match status" value="1"/>
</dbReference>
<protein>
    <recommendedName>
        <fullName evidence="3">RlpA-like protein double-psi beta-barrel domain-containing protein</fullName>
    </recommendedName>
</protein>
<evidence type="ECO:0000256" key="1">
    <source>
        <dbReference type="ARBA" id="ARBA00022729"/>
    </source>
</evidence>
<dbReference type="EMBL" id="JPKY01000239">
    <property type="protein sequence ID" value="KFH40301.1"/>
    <property type="molecule type" value="Genomic_DNA"/>
</dbReference>
<organism evidence="4 5">
    <name type="scientific">Hapsidospora chrysogenum (strain ATCC 11550 / CBS 779.69 / DSM 880 / IAM 14645 / JCM 23072 / IMI 49137)</name>
    <name type="common">Acremonium chrysogenum</name>
    <dbReference type="NCBI Taxonomy" id="857340"/>
    <lineage>
        <taxon>Eukaryota</taxon>
        <taxon>Fungi</taxon>
        <taxon>Dikarya</taxon>
        <taxon>Ascomycota</taxon>
        <taxon>Pezizomycotina</taxon>
        <taxon>Sordariomycetes</taxon>
        <taxon>Hypocreomycetidae</taxon>
        <taxon>Hypocreales</taxon>
        <taxon>Bionectriaceae</taxon>
        <taxon>Hapsidospora</taxon>
    </lineage>
</organism>
<dbReference type="InterPro" id="IPR051477">
    <property type="entry name" value="Expansin_CellWall"/>
</dbReference>
<evidence type="ECO:0000313" key="4">
    <source>
        <dbReference type="EMBL" id="KFH40301.1"/>
    </source>
</evidence>
<dbReference type="PANTHER" id="PTHR31836">
    <property type="match status" value="1"/>
</dbReference>
<feature type="chain" id="PRO_5001815151" description="RlpA-like protein double-psi beta-barrel domain-containing protein" evidence="2">
    <location>
        <begin position="19"/>
        <end position="123"/>
    </location>
</feature>
<proteinExistence type="predicted"/>
<dbReference type="InterPro" id="IPR036908">
    <property type="entry name" value="RlpA-like_sf"/>
</dbReference>
<keyword evidence="1 2" id="KW-0732">Signal</keyword>
<dbReference type="SUPFAM" id="SSF50685">
    <property type="entry name" value="Barwin-like endoglucanases"/>
    <property type="match status" value="1"/>
</dbReference>
<sequence>MKVTFFAQILALASLALGAPHPSDPETTAAKGRATWFHPALGACGWNHGDGDMITAVSHIRFDAFRPCGRNIRVKGPAGEAVVTVVDRCTGCARDDLDLSPVAFKKTVGDLGKGHDQVSWGWA</sequence>
<keyword evidence="5" id="KW-1185">Reference proteome</keyword>
<evidence type="ECO:0000259" key="3">
    <source>
        <dbReference type="Pfam" id="PF03330"/>
    </source>
</evidence>
<comment type="caution">
    <text evidence="4">The sequence shown here is derived from an EMBL/GenBank/DDBJ whole genome shotgun (WGS) entry which is preliminary data.</text>
</comment>
<dbReference type="Gene3D" id="2.40.40.10">
    <property type="entry name" value="RlpA-like domain"/>
    <property type="match status" value="1"/>
</dbReference>
<gene>
    <name evidence="4" type="ORF">ACRE_090390</name>
</gene>
<dbReference type="InterPro" id="IPR009009">
    <property type="entry name" value="RlpA-like_DPBB"/>
</dbReference>
<evidence type="ECO:0000313" key="5">
    <source>
        <dbReference type="Proteomes" id="UP000029964"/>
    </source>
</evidence>
<dbReference type="Pfam" id="PF03330">
    <property type="entry name" value="DPBB_1"/>
    <property type="match status" value="1"/>
</dbReference>
<accession>A0A086ST69</accession>
<reference evidence="5" key="1">
    <citation type="journal article" date="2014" name="Genome Announc.">
        <title>Genome sequence and annotation of Acremonium chrysogenum, producer of the beta-lactam antibiotic cephalosporin C.</title>
        <authorList>
            <person name="Terfehr D."/>
            <person name="Dahlmann T.A."/>
            <person name="Specht T."/>
            <person name="Zadra I."/>
            <person name="Kuernsteiner H."/>
            <person name="Kueck U."/>
        </authorList>
    </citation>
    <scope>NUCLEOTIDE SEQUENCE [LARGE SCALE GENOMIC DNA]</scope>
    <source>
        <strain evidence="5">ATCC 11550 / CBS 779.69 / DSM 880 / IAM 14645 / JCM 23072 / IMI 49137</strain>
    </source>
</reference>
<dbReference type="PANTHER" id="PTHR31836:SF27">
    <property type="entry name" value="RLPA-LIKE PROTEIN DOUBLE-PSI BETA-BARREL DOMAIN-CONTAINING PROTEIN"/>
    <property type="match status" value="1"/>
</dbReference>